<dbReference type="Proteomes" id="UP000663908">
    <property type="component" value="Chromosome"/>
</dbReference>
<dbReference type="InterPro" id="IPR015422">
    <property type="entry name" value="PyrdxlP-dep_Trfase_small"/>
</dbReference>
<dbReference type="EC" id="2.5.1.48" evidence="1"/>
<evidence type="ECO:0000313" key="2">
    <source>
        <dbReference type="Proteomes" id="UP000663908"/>
    </source>
</evidence>
<dbReference type="RefSeq" id="WP_208030755.1">
    <property type="nucleotide sequence ID" value="NZ_CP071839.1"/>
</dbReference>
<keyword evidence="1" id="KW-0808">Transferase</keyword>
<reference evidence="1 2" key="1">
    <citation type="submission" date="2021-03" db="EMBL/GenBank/DDBJ databases">
        <title>Complete genome sequence of Streptomyces cyanogenus S136, producer of anticancer angucycline landomycin A.</title>
        <authorList>
            <person name="Hrab P."/>
            <person name="Ruckert C."/>
            <person name="Busche T."/>
            <person name="Ostash I."/>
            <person name="Kalinowski J."/>
            <person name="Fedorenko V."/>
            <person name="Yushchuk O."/>
            <person name="Ostash B."/>
        </authorList>
    </citation>
    <scope>NUCLEOTIDE SEQUENCE [LARGE SCALE GENOMIC DNA]</scope>
    <source>
        <strain evidence="1 2">S136</strain>
    </source>
</reference>
<gene>
    <name evidence="1" type="primary">metB1</name>
    <name evidence="1" type="ORF">S1361_05740</name>
</gene>
<dbReference type="Gene3D" id="3.90.1150.10">
    <property type="entry name" value="Aspartate Aminotransferase, domain 1"/>
    <property type="match status" value="1"/>
</dbReference>
<proteinExistence type="predicted"/>
<keyword evidence="2" id="KW-1185">Reference proteome</keyword>
<dbReference type="EMBL" id="CP071839">
    <property type="protein sequence ID" value="QTD96844.1"/>
    <property type="molecule type" value="Genomic_DNA"/>
</dbReference>
<dbReference type="SUPFAM" id="SSF53383">
    <property type="entry name" value="PLP-dependent transferases"/>
    <property type="match status" value="1"/>
</dbReference>
<organism evidence="1 2">
    <name type="scientific">Streptomyces cyanogenus</name>
    <dbReference type="NCBI Taxonomy" id="80860"/>
    <lineage>
        <taxon>Bacteria</taxon>
        <taxon>Bacillati</taxon>
        <taxon>Actinomycetota</taxon>
        <taxon>Actinomycetes</taxon>
        <taxon>Kitasatosporales</taxon>
        <taxon>Streptomycetaceae</taxon>
        <taxon>Streptomyces</taxon>
    </lineage>
</organism>
<evidence type="ECO:0000313" key="1">
    <source>
        <dbReference type="EMBL" id="QTD96844.1"/>
    </source>
</evidence>
<accession>A0ABX7TJJ8</accession>
<dbReference type="GO" id="GO:0003962">
    <property type="term" value="F:cystathionine gamma-synthase activity"/>
    <property type="evidence" value="ECO:0007669"/>
    <property type="project" value="UniProtKB-EC"/>
</dbReference>
<protein>
    <submittedName>
        <fullName evidence="1">Cystathionine gamma-synthase</fullName>
        <ecNumber evidence="1">2.5.1.48</ecNumber>
    </submittedName>
</protein>
<sequence>MRIAWNCQLFLRGTSSGGVGSLVEHRYTFEGPDRTAPKDMVRQSIGPKSPADLVADLEQAL</sequence>
<dbReference type="InterPro" id="IPR015424">
    <property type="entry name" value="PyrdxlP-dep_Trfase"/>
</dbReference>
<name>A0ABX7TJJ8_STRCY</name>